<protein>
    <submittedName>
        <fullName evidence="1">Uncharacterized protein</fullName>
    </submittedName>
</protein>
<dbReference type="EMBL" id="JABTEG010000001">
    <property type="protein sequence ID" value="KAG4306339.1"/>
    <property type="molecule type" value="Genomic_DNA"/>
</dbReference>
<name>A0ACB7CEZ9_9ASCO</name>
<comment type="caution">
    <text evidence="1">The sequence shown here is derived from an EMBL/GenBank/DDBJ whole genome shotgun (WGS) entry which is preliminary data.</text>
</comment>
<reference evidence="1 2" key="1">
    <citation type="journal article" date="2021" name="Commun. Biol.">
        <title>Genomic insights into the host specific adaptation of the Pneumocystis genus.</title>
        <authorList>
            <person name="Cisse O.H."/>
            <person name="Ma L."/>
            <person name="Dekker J.P."/>
            <person name="Khil P.P."/>
            <person name="Youn J.-H."/>
            <person name="Brenchley J.M."/>
            <person name="Blair R."/>
            <person name="Pahar B."/>
            <person name="Chabe M."/>
            <person name="Van Rompay K.K.A."/>
            <person name="Keesler R."/>
            <person name="Sukura A."/>
            <person name="Hirsch V."/>
            <person name="Kutty G."/>
            <person name="Liu Y."/>
            <person name="Peng L."/>
            <person name="Chen J."/>
            <person name="Song J."/>
            <person name="Weissenbacher-Lang C."/>
            <person name="Xu J."/>
            <person name="Upham N.S."/>
            <person name="Stajich J.E."/>
            <person name="Cuomo C.A."/>
            <person name="Cushion M.T."/>
            <person name="Kovacs J.A."/>
        </authorList>
    </citation>
    <scope>NUCLEOTIDE SEQUENCE [LARGE SCALE GENOMIC DNA]</scope>
    <source>
        <strain evidence="1 2">RABM</strain>
    </source>
</reference>
<proteinExistence type="predicted"/>
<keyword evidence="2" id="KW-1185">Reference proteome</keyword>
<dbReference type="Proteomes" id="UP000768646">
    <property type="component" value="Unassembled WGS sequence"/>
</dbReference>
<accession>A0ACB7CEZ9</accession>
<evidence type="ECO:0000313" key="2">
    <source>
        <dbReference type="Proteomes" id="UP000768646"/>
    </source>
</evidence>
<organism evidence="1 2">
    <name type="scientific">Pneumocystis oryctolagi</name>
    <dbReference type="NCBI Taxonomy" id="42067"/>
    <lineage>
        <taxon>Eukaryota</taxon>
        <taxon>Fungi</taxon>
        <taxon>Dikarya</taxon>
        <taxon>Ascomycota</taxon>
        <taxon>Taphrinomycotina</taxon>
        <taxon>Pneumocystomycetes</taxon>
        <taxon>Pneumocystaceae</taxon>
        <taxon>Pneumocystis</taxon>
    </lineage>
</organism>
<sequence length="683" mass="79396">MSEDDIIFKNKDGTRMGFFLLNELVKNELLKHIIQIYGGCIVGEKNEKNKLEITLGDPLKHYLTSNIVSYHFILDSVNCKKLLDINEYYLDISESEFSHRLENGMKNDKKFSKKDIEILINHVHRPGIKRYDMEIYDEISKMYGKHSSYVWHDYYRFVLEPKLGPISFAEKKNEIESKVLSDNEEDNFNNNIMSLERLERRFTPKDQILINFVQNSNLPHTGRLVFEKFHNLYPHRSCISWRNHYLNVLLPLLNRNFSNGLEISDFSYDIFLDKSKKHSSNFKDSKVFSSNSDALFHNKSNDYGSIDNSFTDSVKDSLSCRKFQTQFCKSMESTFNSIESDSKYGSNFEDKKSKKTNLSYTTYVCNDSSENAPVIEYSNFLNNSNSSSVLIDNKISCLEYFSPFKRQKILKEFSNNLENEELVPDEDDIMMLCQLVTKDDQDIRLLKEQEEINKFSFDFDKNMETIQDRQKCLTPINTDEISHLSIISIDSTTPKSHVDHNLQTPKFSSSLTSTPYLDDNIPEEYQEVSRIPELSINQNLSPNSSVSNSNINQFQLSDNLDFDIQNIDSYNFKNDGDLTLNESDIFLEKTASWYLKNMKKYGITQEDVTFALYRTSGVKKLAVIVMEAISKNLPLPNIEGIWTEEDDLIVYGGSSKQLKQVDQKHGGKLHNRIKFLQDYLEEN</sequence>
<evidence type="ECO:0000313" key="1">
    <source>
        <dbReference type="EMBL" id="KAG4306339.1"/>
    </source>
</evidence>
<gene>
    <name evidence="1" type="ORF">PORY_000327</name>
</gene>